<dbReference type="PANTHER" id="PTHR12726:SF0">
    <property type="entry name" value="CERAMIDE GLUCOSYLTRANSFERASE"/>
    <property type="match status" value="1"/>
</dbReference>
<comment type="pathway">
    <text evidence="2">Lipid metabolism; sphingolipid metabolism.</text>
</comment>
<dbReference type="PANTHER" id="PTHR12726">
    <property type="entry name" value="CERAMIDE GLUCOSYLTRANSFERASE"/>
    <property type="match status" value="1"/>
</dbReference>
<comment type="subcellular location">
    <subcellularLocation>
        <location evidence="1">Membrane</location>
        <topology evidence="1">Multi-pass membrane protein</topology>
    </subcellularLocation>
</comment>
<evidence type="ECO:0000256" key="5">
    <source>
        <dbReference type="ARBA" id="ARBA00022679"/>
    </source>
</evidence>
<dbReference type="STRING" id="44742.AXF13_04455"/>
<reference evidence="11" key="1">
    <citation type="submission" date="2016-02" db="EMBL/GenBank/DDBJ databases">
        <authorList>
            <person name="Holder M.E."/>
            <person name="Ajami N.J."/>
            <person name="Petrosino J.F."/>
        </authorList>
    </citation>
    <scope>NUCLEOTIDE SEQUENCE [LARGE SCALE GENOMIC DNA]</scope>
    <source>
        <strain evidence="11">CCUG 45958</strain>
    </source>
</reference>
<feature type="transmembrane region" description="Helical" evidence="9">
    <location>
        <begin position="345"/>
        <end position="362"/>
    </location>
</feature>
<dbReference type="InterPro" id="IPR029044">
    <property type="entry name" value="Nucleotide-diphossugar_trans"/>
</dbReference>
<sequence>MLMFWFCVALAQCGLLWLLARCGRSLVRKAGEEREANRFTPPGGWPRAAMIIPVAGAHPRMVEALSSLLRQDYPDLLPVLVTATAEEPAAGLIRTLREDFPALRHVVAGPAAGCGQKNHNSLQGVAAVGDAADVYVFCDSTHLAAEDFVRCLVGPVARGEAAFSTGYHTVEPRDQRPVTLAYALSVLLMRFLQALSAFTQPWGGAMAMSRAAFERYGVAELWAHNVVDDCSLGALLQGRGVHVRLCAGALLRTEAADHALPVWRAWMERQVLFLKFCIPGQWLLLGVLAVLMAVPPLGAALALLGGLLGLGSGAAVLLALLWLAALAAALGPWRAFLPRSVPLGRWLWAFVCAVGMFVLVYLRTIPAREIVWRDTAYTVGQGGTVLGVRRR</sequence>
<dbReference type="AlphaFoldDB" id="A0A109W3X6"/>
<evidence type="ECO:0000313" key="10">
    <source>
        <dbReference type="EMBL" id="AMD89420.1"/>
    </source>
</evidence>
<dbReference type="InterPro" id="IPR025993">
    <property type="entry name" value="Ceramide_glucosylTrfase"/>
</dbReference>
<evidence type="ECO:0000256" key="6">
    <source>
        <dbReference type="ARBA" id="ARBA00022692"/>
    </source>
</evidence>
<evidence type="ECO:0000256" key="9">
    <source>
        <dbReference type="SAM" id="Phobius"/>
    </source>
</evidence>
<keyword evidence="5 10" id="KW-0808">Transferase</keyword>
<keyword evidence="8 9" id="KW-0472">Membrane</keyword>
<evidence type="ECO:0000256" key="4">
    <source>
        <dbReference type="ARBA" id="ARBA00022676"/>
    </source>
</evidence>
<evidence type="ECO:0000256" key="8">
    <source>
        <dbReference type="ARBA" id="ARBA00023136"/>
    </source>
</evidence>
<name>A0A109W3X6_9BACT</name>
<feature type="transmembrane region" description="Helical" evidence="9">
    <location>
        <begin position="315"/>
        <end position="333"/>
    </location>
</feature>
<feature type="transmembrane region" description="Helical" evidence="9">
    <location>
        <begin position="282"/>
        <end position="308"/>
    </location>
</feature>
<organism evidence="10 11">
    <name type="scientific">Desulfovibrio fairfieldensis</name>
    <dbReference type="NCBI Taxonomy" id="44742"/>
    <lineage>
        <taxon>Bacteria</taxon>
        <taxon>Pseudomonadati</taxon>
        <taxon>Thermodesulfobacteriota</taxon>
        <taxon>Desulfovibrionia</taxon>
        <taxon>Desulfovibrionales</taxon>
        <taxon>Desulfovibrionaceae</taxon>
        <taxon>Desulfovibrio</taxon>
    </lineage>
</organism>
<dbReference type="KEGG" id="dfi:AXF13_04455"/>
<evidence type="ECO:0000256" key="1">
    <source>
        <dbReference type="ARBA" id="ARBA00004141"/>
    </source>
</evidence>
<comment type="pathway">
    <text evidence="3">Sphingolipid metabolism.</text>
</comment>
<evidence type="ECO:0000256" key="2">
    <source>
        <dbReference type="ARBA" id="ARBA00004760"/>
    </source>
</evidence>
<evidence type="ECO:0000313" key="11">
    <source>
        <dbReference type="Proteomes" id="UP000069241"/>
    </source>
</evidence>
<evidence type="ECO:0000256" key="3">
    <source>
        <dbReference type="ARBA" id="ARBA00004991"/>
    </source>
</evidence>
<dbReference type="SUPFAM" id="SSF53448">
    <property type="entry name" value="Nucleotide-diphospho-sugar transferases"/>
    <property type="match status" value="1"/>
</dbReference>
<dbReference type="Pfam" id="PF13506">
    <property type="entry name" value="Glyco_transf_21"/>
    <property type="match status" value="1"/>
</dbReference>
<gene>
    <name evidence="10" type="ORF">AXF13_04455</name>
</gene>
<dbReference type="GO" id="GO:0016020">
    <property type="term" value="C:membrane"/>
    <property type="evidence" value="ECO:0007669"/>
    <property type="project" value="UniProtKB-SubCell"/>
</dbReference>
<dbReference type="RefSeq" id="WP_062251795.1">
    <property type="nucleotide sequence ID" value="NZ_CP014229.1"/>
</dbReference>
<dbReference type="Gene3D" id="3.90.550.10">
    <property type="entry name" value="Spore Coat Polysaccharide Biosynthesis Protein SpsA, Chain A"/>
    <property type="match status" value="1"/>
</dbReference>
<dbReference type="GO" id="GO:0006679">
    <property type="term" value="P:glucosylceramide biosynthetic process"/>
    <property type="evidence" value="ECO:0007669"/>
    <property type="project" value="TreeGrafter"/>
</dbReference>
<protein>
    <submittedName>
        <fullName evidence="10">Glycosyltransferase</fullName>
    </submittedName>
</protein>
<evidence type="ECO:0000256" key="7">
    <source>
        <dbReference type="ARBA" id="ARBA00022989"/>
    </source>
</evidence>
<keyword evidence="11" id="KW-1185">Reference proteome</keyword>
<dbReference type="EMBL" id="CP014229">
    <property type="protein sequence ID" value="AMD89420.1"/>
    <property type="molecule type" value="Genomic_DNA"/>
</dbReference>
<keyword evidence="6 9" id="KW-0812">Transmembrane</keyword>
<dbReference type="Proteomes" id="UP000069241">
    <property type="component" value="Chromosome"/>
</dbReference>
<keyword evidence="4" id="KW-0328">Glycosyltransferase</keyword>
<proteinExistence type="predicted"/>
<accession>A0A109W3X6</accession>
<dbReference type="GO" id="GO:0008120">
    <property type="term" value="F:ceramide glucosyltransferase activity"/>
    <property type="evidence" value="ECO:0007669"/>
    <property type="project" value="TreeGrafter"/>
</dbReference>
<keyword evidence="7 9" id="KW-1133">Transmembrane helix</keyword>